<organism evidence="1">
    <name type="scientific">bioreactor metagenome</name>
    <dbReference type="NCBI Taxonomy" id="1076179"/>
    <lineage>
        <taxon>unclassified sequences</taxon>
        <taxon>metagenomes</taxon>
        <taxon>ecological metagenomes</taxon>
    </lineage>
</organism>
<name>A0A645IVF0_9ZZZZ</name>
<dbReference type="Gene3D" id="3.90.550.10">
    <property type="entry name" value="Spore Coat Polysaccharide Biosynthesis Protein SpsA, Chain A"/>
    <property type="match status" value="1"/>
</dbReference>
<dbReference type="EMBL" id="VSSQ01122584">
    <property type="protein sequence ID" value="MPN54399.1"/>
    <property type="molecule type" value="Genomic_DNA"/>
</dbReference>
<dbReference type="AlphaFoldDB" id="A0A645IVF0"/>
<reference evidence="1" key="1">
    <citation type="submission" date="2019-08" db="EMBL/GenBank/DDBJ databases">
        <authorList>
            <person name="Kucharzyk K."/>
            <person name="Murdoch R.W."/>
            <person name="Higgins S."/>
            <person name="Loffler F."/>
        </authorList>
    </citation>
    <scope>NUCLEOTIDE SEQUENCE</scope>
</reference>
<gene>
    <name evidence="1" type="ORF">SDC9_202069</name>
</gene>
<proteinExistence type="predicted"/>
<evidence type="ECO:0000313" key="1">
    <source>
        <dbReference type="EMBL" id="MPN54399.1"/>
    </source>
</evidence>
<comment type="caution">
    <text evidence="1">The sequence shown here is derived from an EMBL/GenBank/DDBJ whole genome shotgun (WGS) entry which is preliminary data.</text>
</comment>
<dbReference type="InterPro" id="IPR029044">
    <property type="entry name" value="Nucleotide-diphossugar_trans"/>
</dbReference>
<protein>
    <submittedName>
        <fullName evidence="1">Uncharacterized protein</fullName>
    </submittedName>
</protein>
<accession>A0A645IVF0</accession>
<dbReference type="SUPFAM" id="SSF53448">
    <property type="entry name" value="Nucleotide-diphospho-sugar transferases"/>
    <property type="match status" value="1"/>
</dbReference>
<sequence length="92" mass="10318">MILEAARRDEFAPTKNATGVDSVESCRAMLIDRDARRLEKAGVKIPRHADGTPAIHLELSPLTLWDDDDVREYVRQQHLTELVFDGAGLYLG</sequence>